<organism evidence="2 3">
    <name type="scientific">Burkholderia savannae</name>
    <dbReference type="NCBI Taxonomy" id="1637837"/>
    <lineage>
        <taxon>Bacteria</taxon>
        <taxon>Pseudomonadati</taxon>
        <taxon>Pseudomonadota</taxon>
        <taxon>Betaproteobacteria</taxon>
        <taxon>Burkholderiales</taxon>
        <taxon>Burkholderiaceae</taxon>
        <taxon>Burkholderia</taxon>
        <taxon>pseudomallei group</taxon>
    </lineage>
</organism>
<evidence type="ECO:0000256" key="1">
    <source>
        <dbReference type="SAM" id="MobiDB-lite"/>
    </source>
</evidence>
<proteinExistence type="predicted"/>
<accession>A0ABR5T805</accession>
<reference evidence="2 3" key="1">
    <citation type="submission" date="2015-11" db="EMBL/GenBank/DDBJ databases">
        <authorList>
            <person name="Sahl J."/>
            <person name="Wagner D."/>
            <person name="Keim P."/>
        </authorList>
    </citation>
    <scope>NUCLEOTIDE SEQUENCE [LARGE SCALE GENOMIC DNA]</scope>
    <source>
        <strain evidence="2 3">BDU18</strain>
    </source>
</reference>
<sequence length="90" mass="10066">MHRFDASQRQVCAALKLSRSVFSYRPIAPDSSKPAARVGEIAQAGRRHGYRPLHLPSREGWRDAHARIPRAHGEQGSPQAGKRPRSEETD</sequence>
<protein>
    <recommendedName>
        <fullName evidence="4">Transposase</fullName>
    </recommendedName>
</protein>
<comment type="caution">
    <text evidence="2">The sequence shown here is derived from an EMBL/GenBank/DDBJ whole genome shotgun (WGS) entry which is preliminary data.</text>
</comment>
<dbReference type="Proteomes" id="UP000070255">
    <property type="component" value="Unassembled WGS sequence"/>
</dbReference>
<evidence type="ECO:0008006" key="4">
    <source>
        <dbReference type="Google" id="ProtNLM"/>
    </source>
</evidence>
<keyword evidence="3" id="KW-1185">Reference proteome</keyword>
<name>A0ABR5T805_9BURK</name>
<evidence type="ECO:0000313" key="2">
    <source>
        <dbReference type="EMBL" id="KWZ39166.1"/>
    </source>
</evidence>
<feature type="compositionally biased region" description="Basic and acidic residues" evidence="1">
    <location>
        <begin position="56"/>
        <end position="66"/>
    </location>
</feature>
<evidence type="ECO:0000313" key="3">
    <source>
        <dbReference type="Proteomes" id="UP000070255"/>
    </source>
</evidence>
<feature type="region of interest" description="Disordered" evidence="1">
    <location>
        <begin position="43"/>
        <end position="90"/>
    </location>
</feature>
<gene>
    <name evidence="2" type="ORF">WS72_30910</name>
</gene>
<dbReference type="EMBL" id="LNJQ01000004">
    <property type="protein sequence ID" value="KWZ39166.1"/>
    <property type="molecule type" value="Genomic_DNA"/>
</dbReference>